<dbReference type="Pfam" id="PF00059">
    <property type="entry name" value="Lectin_C"/>
    <property type="match status" value="1"/>
</dbReference>
<keyword evidence="4" id="KW-1185">Reference proteome</keyword>
<gene>
    <name evidence="3" type="ORF">MGAL_10B000057</name>
</gene>
<dbReference type="Proteomes" id="UP000596742">
    <property type="component" value="Unassembled WGS sequence"/>
</dbReference>
<evidence type="ECO:0000313" key="3">
    <source>
        <dbReference type="EMBL" id="VDI51333.1"/>
    </source>
</evidence>
<dbReference type="SUPFAM" id="SSF56436">
    <property type="entry name" value="C-type lectin-like"/>
    <property type="match status" value="1"/>
</dbReference>
<proteinExistence type="predicted"/>
<dbReference type="EMBL" id="UYJE01007043">
    <property type="protein sequence ID" value="VDI51333.1"/>
    <property type="molecule type" value="Genomic_DNA"/>
</dbReference>
<dbReference type="OrthoDB" id="2142683at2759"/>
<dbReference type="InterPro" id="IPR016187">
    <property type="entry name" value="CTDL_fold"/>
</dbReference>
<protein>
    <recommendedName>
        <fullName evidence="2">C-type lectin domain-containing protein</fullName>
    </recommendedName>
</protein>
<comment type="caution">
    <text evidence="3">The sequence shown here is derived from an EMBL/GenBank/DDBJ whole genome shotgun (WGS) entry which is preliminary data.</text>
</comment>
<feature type="signal peptide" evidence="1">
    <location>
        <begin position="1"/>
        <end position="18"/>
    </location>
</feature>
<feature type="domain" description="C-type lectin" evidence="2">
    <location>
        <begin position="39"/>
        <end position="80"/>
    </location>
</feature>
<reference evidence="3" key="1">
    <citation type="submission" date="2018-11" db="EMBL/GenBank/DDBJ databases">
        <authorList>
            <person name="Alioto T."/>
            <person name="Alioto T."/>
        </authorList>
    </citation>
    <scope>NUCLEOTIDE SEQUENCE</scope>
</reference>
<sequence length="81" mass="9428">MMVLTYMLVLTCIYGVRSECPFGWVIGNRSCYLFHQVKLSLTVASHYCRSLEGHLARVESQQEQNLIHEVLNHLPGDYWLE</sequence>
<dbReference type="CDD" id="cd00037">
    <property type="entry name" value="CLECT"/>
    <property type="match status" value="1"/>
</dbReference>
<dbReference type="InterPro" id="IPR001304">
    <property type="entry name" value="C-type_lectin-like"/>
</dbReference>
<dbReference type="Gene3D" id="3.10.100.10">
    <property type="entry name" value="Mannose-Binding Protein A, subunit A"/>
    <property type="match status" value="1"/>
</dbReference>
<feature type="chain" id="PRO_5032749684" description="C-type lectin domain-containing protein" evidence="1">
    <location>
        <begin position="19"/>
        <end position="81"/>
    </location>
</feature>
<evidence type="ECO:0000313" key="4">
    <source>
        <dbReference type="Proteomes" id="UP000596742"/>
    </source>
</evidence>
<dbReference type="AlphaFoldDB" id="A0A8B6FM29"/>
<dbReference type="InterPro" id="IPR016186">
    <property type="entry name" value="C-type_lectin-like/link_sf"/>
</dbReference>
<accession>A0A8B6FM29</accession>
<evidence type="ECO:0000259" key="2">
    <source>
        <dbReference type="Pfam" id="PF00059"/>
    </source>
</evidence>
<name>A0A8B6FM29_MYTGA</name>
<evidence type="ECO:0000256" key="1">
    <source>
        <dbReference type="SAM" id="SignalP"/>
    </source>
</evidence>
<organism evidence="3 4">
    <name type="scientific">Mytilus galloprovincialis</name>
    <name type="common">Mediterranean mussel</name>
    <dbReference type="NCBI Taxonomy" id="29158"/>
    <lineage>
        <taxon>Eukaryota</taxon>
        <taxon>Metazoa</taxon>
        <taxon>Spiralia</taxon>
        <taxon>Lophotrochozoa</taxon>
        <taxon>Mollusca</taxon>
        <taxon>Bivalvia</taxon>
        <taxon>Autobranchia</taxon>
        <taxon>Pteriomorphia</taxon>
        <taxon>Mytilida</taxon>
        <taxon>Mytiloidea</taxon>
        <taxon>Mytilidae</taxon>
        <taxon>Mytilinae</taxon>
        <taxon>Mytilus</taxon>
    </lineage>
</organism>
<keyword evidence="1" id="KW-0732">Signal</keyword>